<protein>
    <recommendedName>
        <fullName evidence="2">DUF7770 domain-containing protein</fullName>
    </recommendedName>
</protein>
<dbReference type="Proteomes" id="UP000664534">
    <property type="component" value="Unassembled WGS sequence"/>
</dbReference>
<feature type="domain" description="DUF7770" evidence="2">
    <location>
        <begin position="4"/>
        <end position="114"/>
    </location>
</feature>
<reference evidence="3" key="1">
    <citation type="submission" date="2021-03" db="EMBL/GenBank/DDBJ databases">
        <authorList>
            <person name="Tagirdzhanova G."/>
        </authorList>
    </citation>
    <scope>NUCLEOTIDE SEQUENCE</scope>
</reference>
<gene>
    <name evidence="3" type="ORF">IMSHALPRED_001685</name>
</gene>
<dbReference type="EMBL" id="CAJPDT010000125">
    <property type="protein sequence ID" value="CAF9939929.1"/>
    <property type="molecule type" value="Genomic_DNA"/>
</dbReference>
<proteinExistence type="predicted"/>
<organism evidence="3 4">
    <name type="scientific">Imshaugia aleurites</name>
    <dbReference type="NCBI Taxonomy" id="172621"/>
    <lineage>
        <taxon>Eukaryota</taxon>
        <taxon>Fungi</taxon>
        <taxon>Dikarya</taxon>
        <taxon>Ascomycota</taxon>
        <taxon>Pezizomycotina</taxon>
        <taxon>Lecanoromycetes</taxon>
        <taxon>OSLEUM clade</taxon>
        <taxon>Lecanoromycetidae</taxon>
        <taxon>Lecanorales</taxon>
        <taxon>Lecanorineae</taxon>
        <taxon>Parmeliaceae</taxon>
        <taxon>Imshaugia</taxon>
    </lineage>
</organism>
<keyword evidence="4" id="KW-1185">Reference proteome</keyword>
<comment type="caution">
    <text evidence="3">The sequence shown here is derived from an EMBL/GenBank/DDBJ whole genome shotgun (WGS) entry which is preliminary data.</text>
</comment>
<feature type="region of interest" description="Disordered" evidence="1">
    <location>
        <begin position="120"/>
        <end position="143"/>
    </location>
</feature>
<dbReference type="InterPro" id="IPR056672">
    <property type="entry name" value="DUF7770"/>
</dbReference>
<feature type="compositionally biased region" description="Low complexity" evidence="1">
    <location>
        <begin position="120"/>
        <end position="137"/>
    </location>
</feature>
<evidence type="ECO:0000259" key="2">
    <source>
        <dbReference type="Pfam" id="PF24968"/>
    </source>
</evidence>
<accession>A0A8H3J3J6</accession>
<dbReference type="AlphaFoldDB" id="A0A8H3J3J6"/>
<name>A0A8H3J3J6_9LECA</name>
<evidence type="ECO:0000313" key="4">
    <source>
        <dbReference type="Proteomes" id="UP000664534"/>
    </source>
</evidence>
<evidence type="ECO:0000256" key="1">
    <source>
        <dbReference type="SAM" id="MobiDB-lite"/>
    </source>
</evidence>
<dbReference type="OrthoDB" id="3739692at2759"/>
<evidence type="ECO:0000313" key="3">
    <source>
        <dbReference type="EMBL" id="CAF9939929.1"/>
    </source>
</evidence>
<dbReference type="Pfam" id="PF24968">
    <property type="entry name" value="DUF7770"/>
    <property type="match status" value="1"/>
</dbReference>
<sequence>MKAELDDPKGTLEWSTNLAYTLTNSAIEHWDYMVNPGVTVANMYGLVIGKGRDQYSMSGGGSGCRFWIYTIIKDLEGKSWLIMKTAGNDLWPKLLHRYSTTGPKSALPMVKGVFTAASTSSTSTSSAGASSAAPESARGPPTRVKVTKYTANGQLCYSWKSGGEDSRSYAKEWTSIEDDTGKLQLLHRAKNLISVPP</sequence>